<dbReference type="SUPFAM" id="SSF88713">
    <property type="entry name" value="Glycoside hydrolase/deacetylase"/>
    <property type="match status" value="1"/>
</dbReference>
<organism evidence="5 6">
    <name type="scientific">Streptomyces silvensis</name>
    <dbReference type="NCBI Taxonomy" id="1765722"/>
    <lineage>
        <taxon>Bacteria</taxon>
        <taxon>Bacillati</taxon>
        <taxon>Actinomycetota</taxon>
        <taxon>Actinomycetes</taxon>
        <taxon>Kitasatosporales</taxon>
        <taxon>Streptomycetaceae</taxon>
        <taxon>Streptomyces</taxon>
    </lineage>
</organism>
<comment type="caution">
    <text evidence="5">The sequence shown here is derived from an EMBL/GenBank/DDBJ whole genome shotgun (WGS) entry which is preliminary data.</text>
</comment>
<dbReference type="STRING" id="1765722.AT728_11745"/>
<dbReference type="PANTHER" id="PTHR10587:SF133">
    <property type="entry name" value="CHITIN DEACETYLASE 1-RELATED"/>
    <property type="match status" value="1"/>
</dbReference>
<feature type="signal peptide" evidence="3">
    <location>
        <begin position="1"/>
        <end position="27"/>
    </location>
</feature>
<gene>
    <name evidence="5" type="ORF">AT728_11745</name>
</gene>
<evidence type="ECO:0000256" key="2">
    <source>
        <dbReference type="ARBA" id="ARBA00022801"/>
    </source>
</evidence>
<dbReference type="InterPro" id="IPR011330">
    <property type="entry name" value="Glyco_hydro/deAcase_b/a-brl"/>
</dbReference>
<dbReference type="PROSITE" id="PS51257">
    <property type="entry name" value="PROKAR_LIPOPROTEIN"/>
    <property type="match status" value="1"/>
</dbReference>
<keyword evidence="1" id="KW-0479">Metal-binding</keyword>
<dbReference type="AlphaFoldDB" id="A0A0W7X1I0"/>
<evidence type="ECO:0000256" key="1">
    <source>
        <dbReference type="ARBA" id="ARBA00022723"/>
    </source>
</evidence>
<proteinExistence type="predicted"/>
<keyword evidence="3" id="KW-0732">Signal</keyword>
<keyword evidence="6" id="KW-1185">Reference proteome</keyword>
<dbReference type="GO" id="GO:0016020">
    <property type="term" value="C:membrane"/>
    <property type="evidence" value="ECO:0007669"/>
    <property type="project" value="TreeGrafter"/>
</dbReference>
<dbReference type="Proteomes" id="UP000054804">
    <property type="component" value="Unassembled WGS sequence"/>
</dbReference>
<dbReference type="GO" id="GO:0046872">
    <property type="term" value="F:metal ion binding"/>
    <property type="evidence" value="ECO:0007669"/>
    <property type="project" value="UniProtKB-KW"/>
</dbReference>
<reference evidence="5 6" key="1">
    <citation type="submission" date="2015-12" db="EMBL/GenBank/DDBJ databases">
        <title>Draft genome sequence of Streptomyces silvensis ATCC 53525, a producer of novel hormone antagonists.</title>
        <authorList>
            <person name="Johnston C.W."/>
            <person name="Li Y."/>
            <person name="Magarvey N.A."/>
        </authorList>
    </citation>
    <scope>NUCLEOTIDE SEQUENCE [LARGE SCALE GENOMIC DNA]</scope>
    <source>
        <strain evidence="5 6">ATCC 53525</strain>
    </source>
</reference>
<dbReference type="Gene3D" id="3.20.20.370">
    <property type="entry name" value="Glycoside hydrolase/deacetylase"/>
    <property type="match status" value="1"/>
</dbReference>
<dbReference type="RefSeq" id="WP_058849464.1">
    <property type="nucleotide sequence ID" value="NZ_LOCL01000038.1"/>
</dbReference>
<evidence type="ECO:0000313" key="5">
    <source>
        <dbReference type="EMBL" id="KUF16647.1"/>
    </source>
</evidence>
<dbReference type="InterPro" id="IPR050248">
    <property type="entry name" value="Polysacc_deacetylase_ArnD"/>
</dbReference>
<accession>A0A0W7X1I0</accession>
<dbReference type="PANTHER" id="PTHR10587">
    <property type="entry name" value="GLYCOSYL TRANSFERASE-RELATED"/>
    <property type="match status" value="1"/>
</dbReference>
<dbReference type="OrthoDB" id="3521160at2"/>
<evidence type="ECO:0000259" key="4">
    <source>
        <dbReference type="PROSITE" id="PS51677"/>
    </source>
</evidence>
<feature type="chain" id="PRO_5039704611" evidence="3">
    <location>
        <begin position="28"/>
        <end position="259"/>
    </location>
</feature>
<dbReference type="Pfam" id="PF01522">
    <property type="entry name" value="Polysacc_deac_1"/>
    <property type="match status" value="1"/>
</dbReference>
<feature type="domain" description="NodB homology" evidence="4">
    <location>
        <begin position="64"/>
        <end position="241"/>
    </location>
</feature>
<name>A0A0W7X1I0_9ACTN</name>
<dbReference type="InterPro" id="IPR002509">
    <property type="entry name" value="NODB_dom"/>
</dbReference>
<dbReference type="GO" id="GO:0016810">
    <property type="term" value="F:hydrolase activity, acting on carbon-nitrogen (but not peptide) bonds"/>
    <property type="evidence" value="ECO:0007669"/>
    <property type="project" value="InterPro"/>
</dbReference>
<dbReference type="CDD" id="cd10917">
    <property type="entry name" value="CE4_NodB_like_6s_7s"/>
    <property type="match status" value="1"/>
</dbReference>
<dbReference type="GO" id="GO:0005975">
    <property type="term" value="P:carbohydrate metabolic process"/>
    <property type="evidence" value="ECO:0007669"/>
    <property type="project" value="InterPro"/>
</dbReference>
<sequence length="259" mass="28439">MRKPVPRLHRRTTFLGLSALAATVALTGCTKLDTVSPSTVRKDAANAEAADQGAFGTVDCRKAKCIALTFDAGPSENTPRLLKILKQKAVPATFFTLGKNHIVKYPELVKQMDAEGHEVASHTWSHKILTKIEPAEARAELERPNRAIEKLIGKKPTLMRPPQGRTNDTVNKISRDLGLSEILWTVTAKDYTTNDSALIQKRVLEQSSRDGIILLHDIYKGTVPAVPGIIDELKKRGYVFVTVPQLLAPGKAEAGKVYR</sequence>
<dbReference type="EMBL" id="LOCL01000038">
    <property type="protein sequence ID" value="KUF16647.1"/>
    <property type="molecule type" value="Genomic_DNA"/>
</dbReference>
<dbReference type="PROSITE" id="PS51677">
    <property type="entry name" value="NODB"/>
    <property type="match status" value="1"/>
</dbReference>
<evidence type="ECO:0000313" key="6">
    <source>
        <dbReference type="Proteomes" id="UP000054804"/>
    </source>
</evidence>
<evidence type="ECO:0000256" key="3">
    <source>
        <dbReference type="SAM" id="SignalP"/>
    </source>
</evidence>
<protein>
    <submittedName>
        <fullName evidence="5">Deacetylase</fullName>
    </submittedName>
</protein>
<keyword evidence="2" id="KW-0378">Hydrolase</keyword>